<protein>
    <submittedName>
        <fullName evidence="1">Uncharacterized protein</fullName>
    </submittedName>
</protein>
<evidence type="ECO:0000313" key="1">
    <source>
        <dbReference type="EMBL" id="QJA63664.1"/>
    </source>
</evidence>
<organism evidence="1">
    <name type="scientific">viral metagenome</name>
    <dbReference type="NCBI Taxonomy" id="1070528"/>
    <lineage>
        <taxon>unclassified sequences</taxon>
        <taxon>metagenomes</taxon>
        <taxon>organismal metagenomes</taxon>
    </lineage>
</organism>
<gene>
    <name evidence="1" type="ORF">MM415B00601_0024</name>
</gene>
<dbReference type="AlphaFoldDB" id="A0A6M3J235"/>
<accession>A0A6M3J235</accession>
<name>A0A6M3J235_9ZZZZ</name>
<reference evidence="1" key="1">
    <citation type="submission" date="2020-03" db="EMBL/GenBank/DDBJ databases">
        <title>The deep terrestrial virosphere.</title>
        <authorList>
            <person name="Holmfeldt K."/>
            <person name="Nilsson E."/>
            <person name="Simone D."/>
            <person name="Lopez-Fernandez M."/>
            <person name="Wu X."/>
            <person name="de Brujin I."/>
            <person name="Lundin D."/>
            <person name="Andersson A."/>
            <person name="Bertilsson S."/>
            <person name="Dopson M."/>
        </authorList>
    </citation>
    <scope>NUCLEOTIDE SEQUENCE</scope>
    <source>
        <strain evidence="1">MM415B00601</strain>
    </source>
</reference>
<sequence length="117" mass="13356">MFKKKKKCFHENCEDCPLWTTLTWQEEATGKKKDESLCAIIGIYQQLARLENRLIGTQKASEQSRNNSAKVQAMQEALNNTLLTALTNALNVITGELKQHIDREIEDIKKLIALPEK</sequence>
<proteinExistence type="predicted"/>
<dbReference type="EMBL" id="MT141502">
    <property type="protein sequence ID" value="QJA63664.1"/>
    <property type="molecule type" value="Genomic_DNA"/>
</dbReference>